<dbReference type="Gene3D" id="2.40.70.10">
    <property type="entry name" value="Acid Proteases"/>
    <property type="match status" value="2"/>
</dbReference>
<organism evidence="3">
    <name type="scientific">Camponotus floridanus</name>
    <name type="common">Florida carpenter ant</name>
    <dbReference type="NCBI Taxonomy" id="104421"/>
    <lineage>
        <taxon>Eukaryota</taxon>
        <taxon>Metazoa</taxon>
        <taxon>Ecdysozoa</taxon>
        <taxon>Arthropoda</taxon>
        <taxon>Hexapoda</taxon>
        <taxon>Insecta</taxon>
        <taxon>Pterygota</taxon>
        <taxon>Neoptera</taxon>
        <taxon>Endopterygota</taxon>
        <taxon>Hymenoptera</taxon>
        <taxon>Apocrita</taxon>
        <taxon>Aculeata</taxon>
        <taxon>Formicoidea</taxon>
        <taxon>Formicidae</taxon>
        <taxon>Formicinae</taxon>
        <taxon>Camponotus</taxon>
    </lineage>
</organism>
<proteinExistence type="predicted"/>
<dbReference type="InterPro" id="IPR021109">
    <property type="entry name" value="Peptidase_aspartic_dom_sf"/>
</dbReference>
<dbReference type="Proteomes" id="UP000000311">
    <property type="component" value="Unassembled WGS sequence"/>
</dbReference>
<protein>
    <recommendedName>
        <fullName evidence="1">Peptidase A1 domain-containing protein</fullName>
    </recommendedName>
</protein>
<keyword evidence="3" id="KW-1185">Reference proteome</keyword>
<evidence type="ECO:0000313" key="2">
    <source>
        <dbReference type="EMBL" id="EFN66749.1"/>
    </source>
</evidence>
<dbReference type="MEROPS" id="A01.057"/>
<accession>E2AIJ0</accession>
<dbReference type="AlphaFoldDB" id="E2AIJ0"/>
<dbReference type="InParanoid" id="E2AIJ0"/>
<dbReference type="PROSITE" id="PS51767">
    <property type="entry name" value="PEPTIDASE_A1"/>
    <property type="match status" value="1"/>
</dbReference>
<name>E2AIJ0_CAMFO</name>
<dbReference type="EMBL" id="GL439794">
    <property type="protein sequence ID" value="EFN66749.1"/>
    <property type="molecule type" value="Genomic_DNA"/>
</dbReference>
<feature type="non-terminal residue" evidence="2">
    <location>
        <position position="44"/>
    </location>
</feature>
<feature type="domain" description="Peptidase A1" evidence="1">
    <location>
        <begin position="15"/>
        <end position="44"/>
    </location>
</feature>
<gene>
    <name evidence="2" type="ORF">EAG_08329</name>
</gene>
<dbReference type="Pfam" id="PF00026">
    <property type="entry name" value="Asp"/>
    <property type="match status" value="1"/>
</dbReference>
<reference evidence="2 3" key="1">
    <citation type="journal article" date="2010" name="Science">
        <title>Genomic comparison of the ants Camponotus floridanus and Harpegnathos saltator.</title>
        <authorList>
            <person name="Bonasio R."/>
            <person name="Zhang G."/>
            <person name="Ye C."/>
            <person name="Mutti N.S."/>
            <person name="Fang X."/>
            <person name="Qin N."/>
            <person name="Donahue G."/>
            <person name="Yang P."/>
            <person name="Li Q."/>
            <person name="Li C."/>
            <person name="Zhang P."/>
            <person name="Huang Z."/>
            <person name="Berger S.L."/>
            <person name="Reinberg D."/>
            <person name="Wang J."/>
            <person name="Liebig J."/>
        </authorList>
    </citation>
    <scope>NUCLEOTIDE SEQUENCE [LARGE SCALE GENOMIC DNA]</scope>
    <source>
        <strain evidence="3">C129</strain>
    </source>
</reference>
<dbReference type="InterPro" id="IPR033121">
    <property type="entry name" value="PEPTIDASE_A1"/>
</dbReference>
<sequence>NFPSVSLTNIDNVLYYGTISIGNPPQNYEVVFDTSSPYLRIFPK</sequence>
<evidence type="ECO:0000313" key="3">
    <source>
        <dbReference type="Proteomes" id="UP000000311"/>
    </source>
</evidence>
<evidence type="ECO:0000259" key="1">
    <source>
        <dbReference type="PROSITE" id="PS51767"/>
    </source>
</evidence>
<dbReference type="SUPFAM" id="SSF50630">
    <property type="entry name" value="Acid proteases"/>
    <property type="match status" value="1"/>
</dbReference>
<feature type="non-terminal residue" evidence="2">
    <location>
        <position position="1"/>
    </location>
</feature>